<evidence type="ECO:0000256" key="1">
    <source>
        <dbReference type="ARBA" id="ARBA00001946"/>
    </source>
</evidence>
<proteinExistence type="inferred from homology"/>
<gene>
    <name evidence="9" type="ORF">H6G59_00845</name>
</gene>
<keyword evidence="3" id="KW-0540">Nuclease</keyword>
<comment type="cofactor">
    <cofactor evidence="1">
        <name>Mg(2+)</name>
        <dbReference type="ChEBI" id="CHEBI:18420"/>
    </cofactor>
</comment>
<evidence type="ECO:0000256" key="7">
    <source>
        <dbReference type="ARBA" id="ARBA00038093"/>
    </source>
</evidence>
<name>A0ABR8F8E2_9NOST</name>
<evidence type="ECO:0000259" key="8">
    <source>
        <dbReference type="Pfam" id="PF01850"/>
    </source>
</evidence>
<dbReference type="RefSeq" id="WP_190711286.1">
    <property type="nucleotide sequence ID" value="NZ_JACJST010000001.1"/>
</dbReference>
<keyword evidence="2" id="KW-1277">Toxin-antitoxin system</keyword>
<evidence type="ECO:0000256" key="2">
    <source>
        <dbReference type="ARBA" id="ARBA00022649"/>
    </source>
</evidence>
<dbReference type="SUPFAM" id="SSF88723">
    <property type="entry name" value="PIN domain-like"/>
    <property type="match status" value="1"/>
</dbReference>
<reference evidence="9 10" key="1">
    <citation type="journal article" date="2020" name="ISME J.">
        <title>Comparative genomics reveals insights into cyanobacterial evolution and habitat adaptation.</title>
        <authorList>
            <person name="Chen M.Y."/>
            <person name="Teng W.K."/>
            <person name="Zhao L."/>
            <person name="Hu C.X."/>
            <person name="Zhou Y.K."/>
            <person name="Han B.P."/>
            <person name="Song L.R."/>
            <person name="Shu W.S."/>
        </authorList>
    </citation>
    <scope>NUCLEOTIDE SEQUENCE [LARGE SCALE GENOMIC DNA]</scope>
    <source>
        <strain evidence="9 10">FACHB-196</strain>
    </source>
</reference>
<dbReference type="Gene3D" id="3.40.50.1010">
    <property type="entry name" value="5'-nuclease"/>
    <property type="match status" value="1"/>
</dbReference>
<evidence type="ECO:0000313" key="10">
    <source>
        <dbReference type="Proteomes" id="UP000640531"/>
    </source>
</evidence>
<sequence>MYLLDTNHCSFIIIQKDLTCITKLTSLPKGTEIFINAIIYGELILMAEKSNKREENLVIFNSFAQSLTKIYPIDEEISKIYGQFHAEIINKFAPKEKEKRRKFKIKDAGIHPNDLWIACTAIQYDLTIISQDSDFKQMSKVRPLKLECWKSQIVSEVKTEII</sequence>
<dbReference type="PANTHER" id="PTHR33653">
    <property type="entry name" value="RIBONUCLEASE VAPC2"/>
    <property type="match status" value="1"/>
</dbReference>
<feature type="domain" description="PIN" evidence="8">
    <location>
        <begin position="2"/>
        <end position="140"/>
    </location>
</feature>
<keyword evidence="4" id="KW-0479">Metal-binding</keyword>
<evidence type="ECO:0000256" key="3">
    <source>
        <dbReference type="ARBA" id="ARBA00022722"/>
    </source>
</evidence>
<dbReference type="CDD" id="cd09881">
    <property type="entry name" value="PIN_VapC4-5_FitB-like"/>
    <property type="match status" value="1"/>
</dbReference>
<protein>
    <submittedName>
        <fullName evidence="9">Type II toxin-antitoxin system VapC family toxin</fullName>
    </submittedName>
</protein>
<dbReference type="InterPro" id="IPR050556">
    <property type="entry name" value="Type_II_TA_system_RNase"/>
</dbReference>
<evidence type="ECO:0000313" key="9">
    <source>
        <dbReference type="EMBL" id="MBD2566463.1"/>
    </source>
</evidence>
<dbReference type="EMBL" id="JACJST010000001">
    <property type="protein sequence ID" value="MBD2566463.1"/>
    <property type="molecule type" value="Genomic_DNA"/>
</dbReference>
<dbReference type="Pfam" id="PF01850">
    <property type="entry name" value="PIN"/>
    <property type="match status" value="1"/>
</dbReference>
<evidence type="ECO:0000256" key="5">
    <source>
        <dbReference type="ARBA" id="ARBA00022801"/>
    </source>
</evidence>
<accession>A0ABR8F8E2</accession>
<keyword evidence="5" id="KW-0378">Hydrolase</keyword>
<keyword evidence="6" id="KW-0460">Magnesium</keyword>
<keyword evidence="10" id="KW-1185">Reference proteome</keyword>
<evidence type="ECO:0000256" key="4">
    <source>
        <dbReference type="ARBA" id="ARBA00022723"/>
    </source>
</evidence>
<dbReference type="Proteomes" id="UP000640531">
    <property type="component" value="Unassembled WGS sequence"/>
</dbReference>
<organism evidence="9 10">
    <name type="scientific">Anabaena lutea FACHB-196</name>
    <dbReference type="NCBI Taxonomy" id="2692881"/>
    <lineage>
        <taxon>Bacteria</taxon>
        <taxon>Bacillati</taxon>
        <taxon>Cyanobacteriota</taxon>
        <taxon>Cyanophyceae</taxon>
        <taxon>Nostocales</taxon>
        <taxon>Nostocaceae</taxon>
        <taxon>Anabaena</taxon>
    </lineage>
</organism>
<evidence type="ECO:0000256" key="6">
    <source>
        <dbReference type="ARBA" id="ARBA00022842"/>
    </source>
</evidence>
<comment type="caution">
    <text evidence="9">The sequence shown here is derived from an EMBL/GenBank/DDBJ whole genome shotgun (WGS) entry which is preliminary data.</text>
</comment>
<dbReference type="InterPro" id="IPR029060">
    <property type="entry name" value="PIN-like_dom_sf"/>
</dbReference>
<dbReference type="PANTHER" id="PTHR33653:SF1">
    <property type="entry name" value="RIBONUCLEASE VAPC2"/>
    <property type="match status" value="1"/>
</dbReference>
<comment type="similarity">
    <text evidence="7">Belongs to the PINc/VapC protein family.</text>
</comment>
<dbReference type="InterPro" id="IPR002716">
    <property type="entry name" value="PIN_dom"/>
</dbReference>